<dbReference type="RefSeq" id="WP_106598289.1">
    <property type="nucleotide sequence ID" value="NZ_PYAS01000014.1"/>
</dbReference>
<comment type="caution">
    <text evidence="1">The sequence shown here is derived from an EMBL/GenBank/DDBJ whole genome shotgun (WGS) entry which is preliminary data.</text>
</comment>
<dbReference type="Proteomes" id="UP000241964">
    <property type="component" value="Unassembled WGS sequence"/>
</dbReference>
<organism evidence="1 2">
    <name type="scientific">Dyadobacter jiangsuensis</name>
    <dbReference type="NCBI Taxonomy" id="1591085"/>
    <lineage>
        <taxon>Bacteria</taxon>
        <taxon>Pseudomonadati</taxon>
        <taxon>Bacteroidota</taxon>
        <taxon>Cytophagia</taxon>
        <taxon>Cytophagales</taxon>
        <taxon>Spirosomataceae</taxon>
        <taxon>Dyadobacter</taxon>
    </lineage>
</organism>
<protein>
    <submittedName>
        <fullName evidence="1">Uncharacterized protein</fullName>
    </submittedName>
</protein>
<reference evidence="1 2" key="1">
    <citation type="submission" date="2018-03" db="EMBL/GenBank/DDBJ databases">
        <title>Genomic Encyclopedia of Archaeal and Bacterial Type Strains, Phase II (KMG-II): from individual species to whole genera.</title>
        <authorList>
            <person name="Goeker M."/>
        </authorList>
    </citation>
    <scope>NUCLEOTIDE SEQUENCE [LARGE SCALE GENOMIC DNA]</scope>
    <source>
        <strain evidence="1 2">DSM 29057</strain>
    </source>
</reference>
<evidence type="ECO:0000313" key="2">
    <source>
        <dbReference type="Proteomes" id="UP000241964"/>
    </source>
</evidence>
<keyword evidence="2" id="KW-1185">Reference proteome</keyword>
<accession>A0A2P8FRJ4</accession>
<dbReference type="OrthoDB" id="957182at2"/>
<name>A0A2P8FRJ4_9BACT</name>
<dbReference type="AlphaFoldDB" id="A0A2P8FRJ4"/>
<proteinExistence type="predicted"/>
<sequence length="164" mass="18082">MLSIFPTAAIALVGLLMFGCKSGRSVLTVSELPNYDTRSPDHLLFLTFRITGKPGGNERVELSSASVANGRMKNLAYPVHFPVQIKAIPRYSTSAVEQEMVFEHPLYRAVEVSDPSGHMRREEVRAGEGSLMIRMPLHSGLNALELFSVTPEKGSVKIYTLSFN</sequence>
<gene>
    <name evidence="1" type="ORF">CLV60_114140</name>
</gene>
<evidence type="ECO:0000313" key="1">
    <source>
        <dbReference type="EMBL" id="PSL24313.1"/>
    </source>
</evidence>
<dbReference type="EMBL" id="PYAS01000014">
    <property type="protein sequence ID" value="PSL24313.1"/>
    <property type="molecule type" value="Genomic_DNA"/>
</dbReference>